<reference evidence="1 2" key="1">
    <citation type="submission" date="2022-06" db="EMBL/GenBank/DDBJ databases">
        <title>Mesorhizobium sp. strain RP14 Genome sequencing and assembly.</title>
        <authorList>
            <person name="Kim I."/>
        </authorList>
    </citation>
    <scope>NUCLEOTIDE SEQUENCE [LARGE SCALE GENOMIC DNA]</scope>
    <source>
        <strain evidence="2">RP14(2022)</strain>
    </source>
</reference>
<comment type="caution">
    <text evidence="1">The sequence shown here is derived from an EMBL/GenBank/DDBJ whole genome shotgun (WGS) entry which is preliminary data.</text>
</comment>
<dbReference type="PIRSF" id="PIRSF029730">
    <property type="entry name" value="UCP029730"/>
    <property type="match status" value="1"/>
</dbReference>
<keyword evidence="2" id="KW-1185">Reference proteome</keyword>
<evidence type="ECO:0000313" key="1">
    <source>
        <dbReference type="EMBL" id="MCO6048763.1"/>
    </source>
</evidence>
<dbReference type="InterPro" id="IPR007709">
    <property type="entry name" value="N-FG_amidohydro"/>
</dbReference>
<proteinExistence type="predicted"/>
<dbReference type="InterPro" id="IPR011227">
    <property type="entry name" value="UCP029730"/>
</dbReference>
<evidence type="ECO:0000313" key="2">
    <source>
        <dbReference type="Proteomes" id="UP001205906"/>
    </source>
</evidence>
<name>A0ABT1C2A0_9HYPH</name>
<dbReference type="Proteomes" id="UP001205906">
    <property type="component" value="Unassembled WGS sequence"/>
</dbReference>
<dbReference type="RefSeq" id="WP_252815885.1">
    <property type="nucleotide sequence ID" value="NZ_JAMXQS010000002.1"/>
</dbReference>
<dbReference type="SUPFAM" id="SSF53187">
    <property type="entry name" value="Zn-dependent exopeptidases"/>
    <property type="match status" value="1"/>
</dbReference>
<dbReference type="EMBL" id="JAMXQS010000002">
    <property type="protein sequence ID" value="MCO6048763.1"/>
    <property type="molecule type" value="Genomic_DNA"/>
</dbReference>
<protein>
    <submittedName>
        <fullName evidence="1">N-formylglutamate amidohydrolase</fullName>
    </submittedName>
</protein>
<dbReference type="Gene3D" id="3.40.630.40">
    <property type="entry name" value="Zn-dependent exopeptidases"/>
    <property type="match status" value="1"/>
</dbReference>
<accession>A0ABT1C2A0</accession>
<gene>
    <name evidence="1" type="ORF">NGM99_03050</name>
</gene>
<organism evidence="1 2">
    <name type="scientific">Mesorhizobium liriopis</name>
    <dbReference type="NCBI Taxonomy" id="2953882"/>
    <lineage>
        <taxon>Bacteria</taxon>
        <taxon>Pseudomonadati</taxon>
        <taxon>Pseudomonadota</taxon>
        <taxon>Alphaproteobacteria</taxon>
        <taxon>Hyphomicrobiales</taxon>
        <taxon>Phyllobacteriaceae</taxon>
        <taxon>Mesorhizobium</taxon>
    </lineage>
</organism>
<dbReference type="Pfam" id="PF05013">
    <property type="entry name" value="FGase"/>
    <property type="match status" value="1"/>
</dbReference>
<sequence length="271" mass="28967">MSALASCVDPLEWPAPVEVLNAGSLSPVVLICDHASNHIPASYELLGLPASHFERHIAYDIGAAAVTRSLAGLLNAPAFLGTYSRLLVDLNRPFGSSTSMPTLSESTEIPGNRALGERETTLRRKAVFEPFHAAVSDFLDSRTTPSLILAIHSFTPVFLGVLRPWHVGILHEGMPDVAHAFISALTHEPGLVVGENVPYRIERDSDFAVPVHGTDRGNPAALIEIRNDLIADDAGAAAWADRLAAIVPEVTAVLLPASGWTTKKGNPDVRQ</sequence>